<keyword evidence="19" id="KW-0324">Glycolysis</keyword>
<dbReference type="EC" id="2.7.2.3" evidence="8 21"/>
<dbReference type="InterPro" id="IPR003123">
    <property type="entry name" value="VPS9"/>
</dbReference>
<gene>
    <name evidence="27" type="ORF">AC578_10387</name>
</gene>
<dbReference type="GO" id="GO:0006096">
    <property type="term" value="P:glycolytic process"/>
    <property type="evidence" value="ECO:0007669"/>
    <property type="project" value="UniProtKB-KW"/>
</dbReference>
<feature type="region of interest" description="Disordered" evidence="23">
    <location>
        <begin position="397"/>
        <end position="434"/>
    </location>
</feature>
<feature type="region of interest" description="Disordered" evidence="23">
    <location>
        <begin position="1"/>
        <end position="305"/>
    </location>
</feature>
<dbReference type="GO" id="GO:0043531">
    <property type="term" value="F:ADP binding"/>
    <property type="evidence" value="ECO:0007669"/>
    <property type="project" value="TreeGrafter"/>
</dbReference>
<keyword evidence="28" id="KW-1185">Reference proteome</keyword>
<dbReference type="Gene3D" id="1.10.8.10">
    <property type="entry name" value="DNA helicase RuvA subunit, C-terminal domain"/>
    <property type="match status" value="1"/>
</dbReference>
<feature type="domain" description="CUE" evidence="25">
    <location>
        <begin position="762"/>
        <end position="805"/>
    </location>
</feature>
<comment type="pathway">
    <text evidence="4">Carbohydrate degradation; glycolysis; pyruvate from D-glyceraldehyde 3-phosphate: step 2/5.</text>
</comment>
<organism evidence="27 28">
    <name type="scientific">Pseudocercospora eumusae</name>
    <dbReference type="NCBI Taxonomy" id="321146"/>
    <lineage>
        <taxon>Eukaryota</taxon>
        <taxon>Fungi</taxon>
        <taxon>Dikarya</taxon>
        <taxon>Ascomycota</taxon>
        <taxon>Pezizomycotina</taxon>
        <taxon>Dothideomycetes</taxon>
        <taxon>Dothideomycetidae</taxon>
        <taxon>Mycosphaerellales</taxon>
        <taxon>Mycosphaerellaceae</taxon>
        <taxon>Pseudocercospora</taxon>
    </lineage>
</organism>
<feature type="compositionally biased region" description="Polar residues" evidence="23">
    <location>
        <begin position="50"/>
        <end position="63"/>
    </location>
</feature>
<dbReference type="GO" id="GO:0016020">
    <property type="term" value="C:membrane"/>
    <property type="evidence" value="ECO:0007669"/>
    <property type="project" value="UniProtKB-SubCell"/>
</dbReference>
<keyword evidence="14 21" id="KW-0418">Kinase</keyword>
<dbReference type="Gene3D" id="3.40.50.1260">
    <property type="entry name" value="Phosphoglycerate kinase, N-terminal domain"/>
    <property type="match status" value="3"/>
</dbReference>
<evidence type="ECO:0000256" key="23">
    <source>
        <dbReference type="SAM" id="MobiDB-lite"/>
    </source>
</evidence>
<comment type="subunit">
    <text evidence="7 22">Monomer.</text>
</comment>
<dbReference type="InterPro" id="IPR036043">
    <property type="entry name" value="Phosphoglycerate_kinase_sf"/>
</dbReference>
<comment type="subcellular location">
    <subcellularLocation>
        <location evidence="3">Membrane</location>
        <topology evidence="3">Multi-pass membrane protein</topology>
    </subcellularLocation>
</comment>
<feature type="region of interest" description="Disordered" evidence="23">
    <location>
        <begin position="681"/>
        <end position="748"/>
    </location>
</feature>
<evidence type="ECO:0000256" key="11">
    <source>
        <dbReference type="ARBA" id="ARBA00022692"/>
    </source>
</evidence>
<evidence type="ECO:0000256" key="13">
    <source>
        <dbReference type="ARBA" id="ARBA00022741"/>
    </source>
</evidence>
<protein>
    <recommendedName>
        <fullName evidence="9 21">Phosphoglycerate kinase</fullName>
        <ecNumber evidence="8 21">2.7.2.3</ecNumber>
    </recommendedName>
</protein>
<dbReference type="InterPro" id="IPR009060">
    <property type="entry name" value="UBA-like_sf"/>
</dbReference>
<dbReference type="PRINTS" id="PR00477">
    <property type="entry name" value="PHGLYCKINASE"/>
</dbReference>
<evidence type="ECO:0000313" key="28">
    <source>
        <dbReference type="Proteomes" id="UP000070133"/>
    </source>
</evidence>
<comment type="catalytic activity">
    <reaction evidence="1 21">
        <text>(2R)-3-phosphoglycerate + ATP = (2R)-3-phospho-glyceroyl phosphate + ADP</text>
        <dbReference type="Rhea" id="RHEA:14801"/>
        <dbReference type="ChEBI" id="CHEBI:30616"/>
        <dbReference type="ChEBI" id="CHEBI:57604"/>
        <dbReference type="ChEBI" id="CHEBI:58272"/>
        <dbReference type="ChEBI" id="CHEBI:456216"/>
        <dbReference type="EC" id="2.7.2.3"/>
    </reaction>
</comment>
<dbReference type="CDD" id="cd00318">
    <property type="entry name" value="Phosphoglycerate_kinase"/>
    <property type="match status" value="1"/>
</dbReference>
<feature type="compositionally biased region" description="Polar residues" evidence="23">
    <location>
        <begin position="260"/>
        <end position="288"/>
    </location>
</feature>
<dbReference type="PANTHER" id="PTHR11406:SF0">
    <property type="entry name" value="PHOSPHOGLYCERATE KINASE"/>
    <property type="match status" value="1"/>
</dbReference>
<evidence type="ECO:0000256" key="5">
    <source>
        <dbReference type="ARBA" id="ARBA00006824"/>
    </source>
</evidence>
<keyword evidence="18 24" id="KW-0472">Membrane</keyword>
<evidence type="ECO:0000256" key="17">
    <source>
        <dbReference type="ARBA" id="ARBA00022989"/>
    </source>
</evidence>
<evidence type="ECO:0000256" key="3">
    <source>
        <dbReference type="ARBA" id="ARBA00004141"/>
    </source>
</evidence>
<feature type="compositionally biased region" description="Polar residues" evidence="23">
    <location>
        <begin position="1"/>
        <end position="15"/>
    </location>
</feature>
<comment type="similarity">
    <text evidence="5">Belongs to the peroxisomal membrane protein PXMP2/4 family.</text>
</comment>
<keyword evidence="15" id="KW-0067">ATP-binding</keyword>
<dbReference type="PANTHER" id="PTHR11406">
    <property type="entry name" value="PHOSPHOGLYCERATE KINASE"/>
    <property type="match status" value="1"/>
</dbReference>
<evidence type="ECO:0000256" key="2">
    <source>
        <dbReference type="ARBA" id="ARBA00001946"/>
    </source>
</evidence>
<dbReference type="PROSITE" id="PS51140">
    <property type="entry name" value="CUE"/>
    <property type="match status" value="1"/>
</dbReference>
<dbReference type="InterPro" id="IPR003892">
    <property type="entry name" value="CUE"/>
</dbReference>
<comment type="caution">
    <text evidence="27">The sequence shown here is derived from an EMBL/GenBank/DDBJ whole genome shotgun (WGS) entry which is preliminary data.</text>
</comment>
<feature type="region of interest" description="Disordered" evidence="23">
    <location>
        <begin position="594"/>
        <end position="666"/>
    </location>
</feature>
<dbReference type="InterPro" id="IPR007248">
    <property type="entry name" value="Mpv17_PMP22"/>
</dbReference>
<keyword evidence="17 24" id="KW-1133">Transmembrane helix</keyword>
<feature type="compositionally biased region" description="Pro residues" evidence="23">
    <location>
        <begin position="294"/>
        <end position="305"/>
    </location>
</feature>
<dbReference type="InterPro" id="IPR015911">
    <property type="entry name" value="Phosphoglycerate_kinase_CS"/>
</dbReference>
<dbReference type="PROSITE" id="PS51205">
    <property type="entry name" value="VPS9"/>
    <property type="match status" value="1"/>
</dbReference>
<reference evidence="27 28" key="1">
    <citation type="submission" date="2015-07" db="EMBL/GenBank/DDBJ databases">
        <title>Comparative genomics of the Sigatoka disease complex on banana suggests a link between parallel evolutionary changes in Pseudocercospora fijiensis and Pseudocercospora eumusae and increased virulence on the banana host.</title>
        <authorList>
            <person name="Chang T.-C."/>
            <person name="Salvucci A."/>
            <person name="Crous P.W."/>
            <person name="Stergiopoulos I."/>
        </authorList>
    </citation>
    <scope>NUCLEOTIDE SEQUENCE [LARGE SCALE GENOMIC DNA]</scope>
    <source>
        <strain evidence="27 28">CBS 114824</strain>
    </source>
</reference>
<dbReference type="Pfam" id="PF00162">
    <property type="entry name" value="PGK"/>
    <property type="match status" value="1"/>
</dbReference>
<name>A0A139GZI1_9PEZI</name>
<evidence type="ECO:0000256" key="4">
    <source>
        <dbReference type="ARBA" id="ARBA00004838"/>
    </source>
</evidence>
<feature type="compositionally biased region" description="Low complexity" evidence="23">
    <location>
        <begin position="223"/>
        <end position="236"/>
    </location>
</feature>
<dbReference type="Pfam" id="PF18151">
    <property type="entry name" value="DUF5601"/>
    <property type="match status" value="1"/>
</dbReference>
<evidence type="ECO:0000256" key="18">
    <source>
        <dbReference type="ARBA" id="ARBA00023136"/>
    </source>
</evidence>
<sequence length="1503" mass="165521">MSSNGPEEQANTPQHGTLAPPRPAISKTLSDHFSFDAKPTEQEVDHGQVGVNTSHATMSSTTESKQEDLIDLGEDNRVQEPERSAADSTNAENDDNGSRAEIERQASEHLARRATELSIHGEDDGSRNVGRENAAEDKRYLPEAPPPPPPRKNSSLKKPMLAEEEYDEKHPPSNDDGQEDLPEPPQGTAEATGEEIQTIMDQFQDGSIGEQEIMSPITERAQPLLVLPPRSSSLEPHGSYTISPQMTGQSVHVASPSPLSPQGTGNSIASRLTQGSKADDTSSISSAKAGSIFQPPPPSPEPEPALPFDFHRFLEQLRHRTADPVARFLRSFLNEFGKKQWMVHEQVKIIGDFLEFIAKKMAICEVWRTVSDAEFDNAREGMEKLVMNRLYSQTFSPAIPAPTSTSPRKRANRSQADQASPHGPGRRGQHQEDVERDDVIAQKIKIYSWIREEHLDIKTLGPKGEKFLNLAQKELLKINSYRAPRDKVICVLNCCKVIFGFLRNSKADQSADAFVPLLIYTVLRAHPENLVSNVQYIWRFRNPDKLGGEAGYYMSSLMGVVSFIENLDRTNLTITDEEFEKNVEQAVSAIAEKNRAEEHEQKSHSSTAAAATGPMQHLAEKSALSRPEVTPRNSMDAERSTPNRNPSQRLSEKQAQANQSGPEEDDVDAVTGLLRTIQKPLSSIGRMFSDDASSEPRQSGTPKPGSTPRGLSPAPQIGRSQSGSQRTSAESQRAQQKQTADDAAAKQASAEVAQAHALRVREHRVVVETLQSMFPNLDTEVIEDVVRAQEGNTSANRSALSARNVIHPSQHLWRLEFGHTMVVNETRRRLLRQLNSRMAGTPCLQKQLDNSCAPLLHAIIALIQITMVSILVRKFNAYYANRPVLTTMITNAVLGGIADTVAQTLTAFRHRQRQRLLNSDASKGDLFSIEIQDLDKKVPWPDDDYLTPASKRGPPPFDFERLTRFMAYGFIMAPVQHRWFAWLSRLFPIGGGKGTTNALKRVAFDQFIFAPCGLAAFFTFMTVAEGGGKRAVMRKFQDVYLPALKANFIVWPLVQMLNFRVIPIQFQIPFVSTVGIFWTATAKMSLTKKLAITDVDLKDKRVLIRVDFNVPLDKETNSKITNNQRIVGALPTIKYAIEKGAKAVVLMSHLGRPDGKPNPKYSLKPVQAELEKLLGKKVTFTDDCVGPEVEKVVNEQKDGGVVLLENLRFHIEEEGSSKDKDGNKTKADKADVEKFRKGLTALGDIYINDAFGTAHRAHSSMVGVDLPQKASGFLVKKELEYFAAALENPQRPFLAILGGAKVSDKIQLIENMLDKVNSLIICGGMAFTFKKVLDNMKIGNSLFDEAGSKKVEELVNKAKSKNVEITLPVDYITADKFDANANTGYAEDKDGIPDGWMGLDCGDKSIELYKKAIDKAKTILWNGPPGVFEMKKFENGTRKTMDAAVAAAQAGKIVIIGGGDTATVAAQYGVEDKLSHVSTGGGASLELLEGKDLPGVSALSEKS</sequence>
<dbReference type="GO" id="GO:0005829">
    <property type="term" value="C:cytosol"/>
    <property type="evidence" value="ECO:0007669"/>
    <property type="project" value="TreeGrafter"/>
</dbReference>
<evidence type="ECO:0000259" key="25">
    <source>
        <dbReference type="PROSITE" id="PS51140"/>
    </source>
</evidence>
<evidence type="ECO:0000256" key="14">
    <source>
        <dbReference type="ARBA" id="ARBA00022777"/>
    </source>
</evidence>
<dbReference type="SUPFAM" id="SSF46934">
    <property type="entry name" value="UBA-like"/>
    <property type="match status" value="1"/>
</dbReference>
<feature type="compositionally biased region" description="Low complexity" evidence="23">
    <location>
        <begin position="397"/>
        <end position="406"/>
    </location>
</feature>
<dbReference type="GO" id="GO:0046872">
    <property type="term" value="F:metal ion binding"/>
    <property type="evidence" value="ECO:0007669"/>
    <property type="project" value="UniProtKB-KW"/>
</dbReference>
<evidence type="ECO:0000256" key="6">
    <source>
        <dbReference type="ARBA" id="ARBA00008982"/>
    </source>
</evidence>
<evidence type="ECO:0000256" key="22">
    <source>
        <dbReference type="RuleBase" id="RU000696"/>
    </source>
</evidence>
<evidence type="ECO:0000313" key="27">
    <source>
        <dbReference type="EMBL" id="KXS95616.1"/>
    </source>
</evidence>
<dbReference type="PROSITE" id="PS00111">
    <property type="entry name" value="PGLYCERATE_KINASE"/>
    <property type="match status" value="1"/>
</dbReference>
<dbReference type="Pfam" id="PF02845">
    <property type="entry name" value="CUE"/>
    <property type="match status" value="1"/>
</dbReference>
<accession>A0A139GZI1</accession>
<feature type="compositionally biased region" description="Polar residues" evidence="23">
    <location>
        <begin position="240"/>
        <end position="252"/>
    </location>
</feature>
<dbReference type="GO" id="GO:0004618">
    <property type="term" value="F:phosphoglycerate kinase activity"/>
    <property type="evidence" value="ECO:0007669"/>
    <property type="project" value="UniProtKB-EC"/>
</dbReference>
<evidence type="ECO:0000256" key="8">
    <source>
        <dbReference type="ARBA" id="ARBA00013061"/>
    </source>
</evidence>
<evidence type="ECO:0000256" key="1">
    <source>
        <dbReference type="ARBA" id="ARBA00000642"/>
    </source>
</evidence>
<dbReference type="STRING" id="321146.A0A139GZI1"/>
<keyword evidence="10 21" id="KW-0808">Transferase</keyword>
<dbReference type="OrthoDB" id="300289at2759"/>
<feature type="compositionally biased region" description="Polar residues" evidence="23">
    <location>
        <begin position="642"/>
        <end position="661"/>
    </location>
</feature>
<evidence type="ECO:0000256" key="20">
    <source>
        <dbReference type="ARBA" id="ARBA00049965"/>
    </source>
</evidence>
<dbReference type="Proteomes" id="UP000070133">
    <property type="component" value="Unassembled WGS sequence"/>
</dbReference>
<dbReference type="Pfam" id="PF04117">
    <property type="entry name" value="Mpv17_PMP22"/>
    <property type="match status" value="1"/>
</dbReference>
<evidence type="ECO:0000256" key="15">
    <source>
        <dbReference type="ARBA" id="ARBA00022840"/>
    </source>
</evidence>
<dbReference type="SUPFAM" id="SSF109993">
    <property type="entry name" value="VPS9 domain"/>
    <property type="match status" value="1"/>
</dbReference>
<dbReference type="SMART" id="SM00167">
    <property type="entry name" value="VPS9"/>
    <property type="match status" value="1"/>
</dbReference>
<feature type="domain" description="VPS9" evidence="26">
    <location>
        <begin position="434"/>
        <end position="573"/>
    </location>
</feature>
<dbReference type="GO" id="GO:0043130">
    <property type="term" value="F:ubiquitin binding"/>
    <property type="evidence" value="ECO:0007669"/>
    <property type="project" value="InterPro"/>
</dbReference>
<keyword evidence="16" id="KW-0460">Magnesium</keyword>
<feature type="compositionally biased region" description="Polar residues" evidence="23">
    <location>
        <begin position="718"/>
        <end position="731"/>
    </location>
</feature>
<feature type="compositionally biased region" description="Basic and acidic residues" evidence="23">
    <location>
        <begin position="29"/>
        <end position="46"/>
    </location>
</feature>
<evidence type="ECO:0000256" key="19">
    <source>
        <dbReference type="ARBA" id="ARBA00023152"/>
    </source>
</evidence>
<dbReference type="Pfam" id="PF02204">
    <property type="entry name" value="VPS9"/>
    <property type="match status" value="1"/>
</dbReference>
<dbReference type="HAMAP" id="MF_00145">
    <property type="entry name" value="Phosphoglyc_kinase"/>
    <property type="match status" value="1"/>
</dbReference>
<evidence type="ECO:0000256" key="9">
    <source>
        <dbReference type="ARBA" id="ARBA00016471"/>
    </source>
</evidence>
<dbReference type="CDD" id="cd14369">
    <property type="entry name" value="CUE_VPS9_like"/>
    <property type="match status" value="1"/>
</dbReference>
<evidence type="ECO:0000259" key="26">
    <source>
        <dbReference type="PROSITE" id="PS51205"/>
    </source>
</evidence>
<dbReference type="Gene3D" id="1.10.246.120">
    <property type="match status" value="1"/>
</dbReference>
<evidence type="ECO:0000256" key="24">
    <source>
        <dbReference type="SAM" id="Phobius"/>
    </source>
</evidence>
<keyword evidence="11 24" id="KW-0812">Transmembrane</keyword>
<dbReference type="SUPFAM" id="SSF53748">
    <property type="entry name" value="Phosphoglycerate kinase"/>
    <property type="match status" value="1"/>
</dbReference>
<dbReference type="InterPro" id="IPR001576">
    <property type="entry name" value="Phosphoglycerate_kinase"/>
</dbReference>
<evidence type="ECO:0000256" key="10">
    <source>
        <dbReference type="ARBA" id="ARBA00022679"/>
    </source>
</evidence>
<dbReference type="FunFam" id="3.40.50.1260:FF:000019">
    <property type="entry name" value="Phosphoglycerate kinase 1"/>
    <property type="match status" value="1"/>
</dbReference>
<feature type="transmembrane region" description="Helical" evidence="24">
    <location>
        <begin position="855"/>
        <end position="872"/>
    </location>
</feature>
<dbReference type="GO" id="GO:0006094">
    <property type="term" value="P:gluconeogenesis"/>
    <property type="evidence" value="ECO:0007669"/>
    <property type="project" value="TreeGrafter"/>
</dbReference>
<keyword evidence="12" id="KW-0479">Metal-binding</keyword>
<comment type="similarity">
    <text evidence="6 21">Belongs to the phosphoglycerate kinase family.</text>
</comment>
<evidence type="ECO:0000256" key="21">
    <source>
        <dbReference type="RuleBase" id="RU000532"/>
    </source>
</evidence>
<dbReference type="GO" id="GO:0005524">
    <property type="term" value="F:ATP binding"/>
    <property type="evidence" value="ECO:0007669"/>
    <property type="project" value="UniProtKB-KW"/>
</dbReference>
<feature type="compositionally biased region" description="Basic and acidic residues" evidence="23">
    <location>
        <begin position="96"/>
        <end position="141"/>
    </location>
</feature>
<keyword evidence="13" id="KW-0547">Nucleotide-binding</keyword>
<evidence type="ECO:0000256" key="7">
    <source>
        <dbReference type="ARBA" id="ARBA00011245"/>
    </source>
</evidence>
<dbReference type="InterPro" id="IPR037191">
    <property type="entry name" value="VPS9_dom_sf"/>
</dbReference>
<dbReference type="InterPro" id="IPR041545">
    <property type="entry name" value="DUF5601"/>
</dbReference>
<dbReference type="EMBL" id="LFZN01000207">
    <property type="protein sequence ID" value="KXS95616.1"/>
    <property type="molecule type" value="Genomic_DNA"/>
</dbReference>
<proteinExistence type="inferred from homology"/>
<dbReference type="FunFam" id="3.40.50.1260:FF:000003">
    <property type="entry name" value="Phosphoglycerate kinase"/>
    <property type="match status" value="1"/>
</dbReference>
<feature type="transmembrane region" description="Helical" evidence="24">
    <location>
        <begin position="1007"/>
        <end position="1027"/>
    </location>
</feature>
<dbReference type="Gene3D" id="1.20.1050.80">
    <property type="entry name" value="VPS9 domain"/>
    <property type="match status" value="1"/>
</dbReference>
<comment type="function">
    <text evidence="20">Catalyzes one of the two ATP producing reactions in the glycolytic pathway via the reversible conversion of 1,3-diphosphoglycerate to 3-phosphoglycerate. Both L- and D- forms of purine and pyrimidine nucleotides can be used as substrates, but the activity is much lower on pyrimidines. Negatively regulates the biosynthesis of acetyl-CoA from pyruvate in the mitochondrion.</text>
</comment>
<feature type="compositionally biased region" description="Basic and acidic residues" evidence="23">
    <location>
        <begin position="594"/>
        <end position="603"/>
    </location>
</feature>
<evidence type="ECO:0000256" key="12">
    <source>
        <dbReference type="ARBA" id="ARBA00022723"/>
    </source>
</evidence>
<feature type="compositionally biased region" description="Basic and acidic residues" evidence="23">
    <location>
        <begin position="64"/>
        <end position="85"/>
    </location>
</feature>
<evidence type="ECO:0000256" key="16">
    <source>
        <dbReference type="ARBA" id="ARBA00022842"/>
    </source>
</evidence>
<dbReference type="InterPro" id="IPR041804">
    <property type="entry name" value="Vps9_CUE"/>
</dbReference>
<comment type="cofactor">
    <cofactor evidence="2">
        <name>Mg(2+)</name>
        <dbReference type="ChEBI" id="CHEBI:18420"/>
    </cofactor>
</comment>
<dbReference type="InterPro" id="IPR015824">
    <property type="entry name" value="Phosphoglycerate_kinase_N"/>
</dbReference>